<keyword evidence="2 3" id="KW-0040">ANK repeat</keyword>
<sequence>MTEDPMAEAAADGQSLFDALHEGEDAVVRLLRAGAAAESSDENGASPLYLAAVSDRPGVVRLLLAAGADPDRACGPESGDLPICGAACGGHTEVVQALLSAGARPDLREQFGFTALRWAVGLGHARTARTLLDHGADPCLPGPGDEAPLLLAARRGSLETVRALLDHGAGAPEGALEEALAEARRMLEVDLEQEMRGGLLDAYGDTDVHQISVHRAVIDGGETLTVELERNGEPFAGQDQQTGHGAIATLLETELGLLAPFEELARRALRSGSPDLDNWHASAEALRERGDEETRQAAAAWCSSGDPVRQAFGADVLTRLGQDPSGA</sequence>
<dbReference type="EMBL" id="CP120992">
    <property type="protein sequence ID" value="WLQ43642.1"/>
    <property type="molecule type" value="Genomic_DNA"/>
</dbReference>
<feature type="repeat" description="ANK" evidence="3">
    <location>
        <begin position="144"/>
        <end position="169"/>
    </location>
</feature>
<dbReference type="RefSeq" id="WP_306091121.1">
    <property type="nucleotide sequence ID" value="NZ_CP120992.1"/>
</dbReference>
<feature type="repeat" description="ANK" evidence="3">
    <location>
        <begin position="78"/>
        <end position="110"/>
    </location>
</feature>
<dbReference type="Gene3D" id="1.25.40.20">
    <property type="entry name" value="Ankyrin repeat-containing domain"/>
    <property type="match status" value="1"/>
</dbReference>
<evidence type="ECO:0000313" key="4">
    <source>
        <dbReference type="EMBL" id="WLQ43642.1"/>
    </source>
</evidence>
<keyword evidence="5" id="KW-1185">Reference proteome</keyword>
<dbReference type="SMART" id="SM00248">
    <property type="entry name" value="ANK"/>
    <property type="match status" value="4"/>
</dbReference>
<keyword evidence="1" id="KW-0677">Repeat</keyword>
<evidence type="ECO:0000256" key="1">
    <source>
        <dbReference type="ARBA" id="ARBA00022737"/>
    </source>
</evidence>
<dbReference type="InterPro" id="IPR002110">
    <property type="entry name" value="Ankyrin_rpt"/>
</dbReference>
<dbReference type="InterPro" id="IPR036770">
    <property type="entry name" value="Ankyrin_rpt-contain_sf"/>
</dbReference>
<feature type="repeat" description="ANK" evidence="3">
    <location>
        <begin position="111"/>
        <end position="137"/>
    </location>
</feature>
<name>A0ABY9I9U2_9ACTN</name>
<protein>
    <submittedName>
        <fullName evidence="4">Ankyrin repeat domain-containing protein</fullName>
    </submittedName>
</protein>
<dbReference type="PROSITE" id="PS50297">
    <property type="entry name" value="ANK_REP_REGION"/>
    <property type="match status" value="3"/>
</dbReference>
<proteinExistence type="predicted"/>
<dbReference type="SUPFAM" id="SSF48403">
    <property type="entry name" value="Ankyrin repeat"/>
    <property type="match status" value="1"/>
</dbReference>
<accession>A0ABY9I9U2</accession>
<dbReference type="InterPro" id="IPR011989">
    <property type="entry name" value="ARM-like"/>
</dbReference>
<feature type="repeat" description="ANK" evidence="3">
    <location>
        <begin position="43"/>
        <end position="71"/>
    </location>
</feature>
<dbReference type="InterPro" id="IPR050776">
    <property type="entry name" value="Ank_Repeat/CDKN_Inhibitor"/>
</dbReference>
<dbReference type="PROSITE" id="PS50088">
    <property type="entry name" value="ANK_REPEAT"/>
    <property type="match status" value="4"/>
</dbReference>
<reference evidence="4 5" key="1">
    <citation type="submission" date="2023-03" db="EMBL/GenBank/DDBJ databases">
        <title>Isolation and description of six Streptomyces strains from soil environments, able to metabolize different microbial glucans.</title>
        <authorList>
            <person name="Widen T."/>
            <person name="Larsbrink J."/>
        </authorList>
    </citation>
    <scope>NUCLEOTIDE SEQUENCE [LARGE SCALE GENOMIC DNA]</scope>
    <source>
        <strain evidence="4 5">Mut2</strain>
    </source>
</reference>
<dbReference type="Pfam" id="PF12796">
    <property type="entry name" value="Ank_2"/>
    <property type="match status" value="1"/>
</dbReference>
<dbReference type="Pfam" id="PF00023">
    <property type="entry name" value="Ank"/>
    <property type="match status" value="1"/>
</dbReference>
<evidence type="ECO:0000256" key="2">
    <source>
        <dbReference type="ARBA" id="ARBA00023043"/>
    </source>
</evidence>
<dbReference type="Gene3D" id="1.25.10.10">
    <property type="entry name" value="Leucine-rich Repeat Variant"/>
    <property type="match status" value="1"/>
</dbReference>
<gene>
    <name evidence="4" type="ORF">P8A22_29205</name>
</gene>
<dbReference type="Proteomes" id="UP001229952">
    <property type="component" value="Chromosome"/>
</dbReference>
<organism evidence="4 5">
    <name type="scientific">Streptomyces laculatispora</name>
    <dbReference type="NCBI Taxonomy" id="887464"/>
    <lineage>
        <taxon>Bacteria</taxon>
        <taxon>Bacillati</taxon>
        <taxon>Actinomycetota</taxon>
        <taxon>Actinomycetes</taxon>
        <taxon>Kitasatosporales</taxon>
        <taxon>Streptomycetaceae</taxon>
        <taxon>Streptomyces</taxon>
    </lineage>
</organism>
<evidence type="ECO:0000313" key="5">
    <source>
        <dbReference type="Proteomes" id="UP001229952"/>
    </source>
</evidence>
<dbReference type="PANTHER" id="PTHR24201">
    <property type="entry name" value="ANK_REP_REGION DOMAIN-CONTAINING PROTEIN"/>
    <property type="match status" value="1"/>
</dbReference>
<evidence type="ECO:0000256" key="3">
    <source>
        <dbReference type="PROSITE-ProRule" id="PRU00023"/>
    </source>
</evidence>